<accession>E6MJF5</accession>
<keyword evidence="2" id="KW-1185">Reference proteome</keyword>
<reference evidence="1 2" key="1">
    <citation type="submission" date="2010-12" db="EMBL/GenBank/DDBJ databases">
        <authorList>
            <person name="Muzny D."/>
            <person name="Qin X."/>
            <person name="Deng J."/>
            <person name="Jiang H."/>
            <person name="Liu Y."/>
            <person name="Qu J."/>
            <person name="Song X.-Z."/>
            <person name="Zhang L."/>
            <person name="Thornton R."/>
            <person name="Coyle M."/>
            <person name="Francisco L."/>
            <person name="Jackson L."/>
            <person name="Javaid M."/>
            <person name="Korchina V."/>
            <person name="Kovar C."/>
            <person name="Mata R."/>
            <person name="Mathew T."/>
            <person name="Ngo R."/>
            <person name="Nguyen L."/>
            <person name="Nguyen N."/>
            <person name="Okwuonu G."/>
            <person name="Ongeri F."/>
            <person name="Pham C."/>
            <person name="Simmons D."/>
            <person name="Wilczek-Boney K."/>
            <person name="Hale W."/>
            <person name="Jakkamsetti A."/>
            <person name="Pham P."/>
            <person name="Ruth R."/>
            <person name="San Lucas F."/>
            <person name="Warren J."/>
            <person name="Zhang J."/>
            <person name="Zhao Z."/>
            <person name="Zhou C."/>
            <person name="Zhu D."/>
            <person name="Lee S."/>
            <person name="Bess C."/>
            <person name="Blankenburg K."/>
            <person name="Forbes L."/>
            <person name="Fu Q."/>
            <person name="Gubbala S."/>
            <person name="Hirani K."/>
            <person name="Jayaseelan J.C."/>
            <person name="Lara F."/>
            <person name="Munidasa M."/>
            <person name="Palculict T."/>
            <person name="Patil S."/>
            <person name="Pu L.-L."/>
            <person name="Saada N."/>
            <person name="Tang L."/>
            <person name="Weissenberger G."/>
            <person name="Zhu Y."/>
            <person name="Hemphill L."/>
            <person name="Shang Y."/>
            <person name="Youmans B."/>
            <person name="Ayvaz T."/>
            <person name="Ross M."/>
            <person name="Santibanez J."/>
            <person name="Aqrawi P."/>
            <person name="Gross S."/>
            <person name="Joshi V."/>
            <person name="Fowler G."/>
            <person name="Nazareth L."/>
            <person name="Reid J."/>
            <person name="Worley K."/>
            <person name="Petrosino J."/>
            <person name="Highlander S."/>
            <person name="Gibbs R."/>
        </authorList>
    </citation>
    <scope>NUCLEOTIDE SEQUENCE [LARGE SCALE GENOMIC DNA]</scope>
    <source>
        <strain evidence="1 2">ATCC 23263</strain>
    </source>
</reference>
<sequence length="59" mass="6737">MISSCFLFKEVLIYLLSYQKAAGITSKFSMGLPIRQKPAPLPRSKKFKIRAARMNPSEF</sequence>
<proteinExistence type="predicted"/>
<organism evidence="1 2">
    <name type="scientific">Pseudoramibacter alactolyticus ATCC 23263</name>
    <dbReference type="NCBI Taxonomy" id="887929"/>
    <lineage>
        <taxon>Bacteria</taxon>
        <taxon>Bacillati</taxon>
        <taxon>Bacillota</taxon>
        <taxon>Clostridia</taxon>
        <taxon>Eubacteriales</taxon>
        <taxon>Eubacteriaceae</taxon>
        <taxon>Pseudoramibacter</taxon>
    </lineage>
</organism>
<dbReference type="AlphaFoldDB" id="E6MJF5"/>
<evidence type="ECO:0000313" key="1">
    <source>
        <dbReference type="EMBL" id="EFV00691.1"/>
    </source>
</evidence>
<dbReference type="HOGENOM" id="CLU_2957109_0_0_9"/>
<evidence type="ECO:0000313" key="2">
    <source>
        <dbReference type="Proteomes" id="UP000004754"/>
    </source>
</evidence>
<dbReference type="EMBL" id="AEQN01000028">
    <property type="protein sequence ID" value="EFV00691.1"/>
    <property type="molecule type" value="Genomic_DNA"/>
</dbReference>
<name>E6MJF5_9FIRM</name>
<dbReference type="Proteomes" id="UP000004754">
    <property type="component" value="Unassembled WGS sequence"/>
</dbReference>
<comment type="caution">
    <text evidence="1">The sequence shown here is derived from an EMBL/GenBank/DDBJ whole genome shotgun (WGS) entry which is preliminary data.</text>
</comment>
<gene>
    <name evidence="1" type="ORF">HMP0721_2140</name>
</gene>
<protein>
    <submittedName>
        <fullName evidence="1">Uncharacterized protein</fullName>
    </submittedName>
</protein>